<protein>
    <submittedName>
        <fullName evidence="2">Ketosteroid isomerase-like protein</fullName>
    </submittedName>
</protein>
<dbReference type="GO" id="GO:0030638">
    <property type="term" value="P:polyketide metabolic process"/>
    <property type="evidence" value="ECO:0007669"/>
    <property type="project" value="InterPro"/>
</dbReference>
<proteinExistence type="predicted"/>
<keyword evidence="3" id="KW-1185">Reference proteome</keyword>
<feature type="domain" description="SnoaL-like" evidence="1">
    <location>
        <begin position="10"/>
        <end position="122"/>
    </location>
</feature>
<dbReference type="InterPro" id="IPR037401">
    <property type="entry name" value="SnoaL-like"/>
</dbReference>
<name>A0A7W6HEF6_9HYPH</name>
<comment type="caution">
    <text evidence="2">The sequence shown here is derived from an EMBL/GenBank/DDBJ whole genome shotgun (WGS) entry which is preliminary data.</text>
</comment>
<dbReference type="Pfam" id="PF12680">
    <property type="entry name" value="SnoaL_2"/>
    <property type="match status" value="1"/>
</dbReference>
<dbReference type="PANTHER" id="PTHR38436:SF1">
    <property type="entry name" value="ESTER CYCLASE"/>
    <property type="match status" value="1"/>
</dbReference>
<keyword evidence="2" id="KW-0413">Isomerase</keyword>
<evidence type="ECO:0000313" key="3">
    <source>
        <dbReference type="Proteomes" id="UP000588647"/>
    </source>
</evidence>
<dbReference type="RefSeq" id="WP_183208882.1">
    <property type="nucleotide sequence ID" value="NZ_JAAAMM010000003.1"/>
</dbReference>
<dbReference type="InterPro" id="IPR032710">
    <property type="entry name" value="NTF2-like_dom_sf"/>
</dbReference>
<evidence type="ECO:0000259" key="1">
    <source>
        <dbReference type="Pfam" id="PF12680"/>
    </source>
</evidence>
<dbReference type="PANTHER" id="PTHR38436">
    <property type="entry name" value="POLYKETIDE CYCLASE SNOAL-LIKE DOMAIN"/>
    <property type="match status" value="1"/>
</dbReference>
<evidence type="ECO:0000313" key="2">
    <source>
        <dbReference type="EMBL" id="MBB4003684.1"/>
    </source>
</evidence>
<dbReference type="Proteomes" id="UP000588647">
    <property type="component" value="Unassembled WGS sequence"/>
</dbReference>
<dbReference type="Gene3D" id="3.10.450.50">
    <property type="match status" value="1"/>
</dbReference>
<accession>A0A7W6HEF6</accession>
<organism evidence="2 3">
    <name type="scientific">Aurantimonas endophytica</name>
    <dbReference type="NCBI Taxonomy" id="1522175"/>
    <lineage>
        <taxon>Bacteria</taxon>
        <taxon>Pseudomonadati</taxon>
        <taxon>Pseudomonadota</taxon>
        <taxon>Alphaproteobacteria</taxon>
        <taxon>Hyphomicrobiales</taxon>
        <taxon>Aurantimonadaceae</taxon>
        <taxon>Aurantimonas</taxon>
    </lineage>
</organism>
<dbReference type="SUPFAM" id="SSF54427">
    <property type="entry name" value="NTF2-like"/>
    <property type="match status" value="1"/>
</dbReference>
<dbReference type="AlphaFoldDB" id="A0A7W6HEF6"/>
<dbReference type="GO" id="GO:0016853">
    <property type="term" value="F:isomerase activity"/>
    <property type="evidence" value="ECO:0007669"/>
    <property type="project" value="UniProtKB-KW"/>
</dbReference>
<sequence>MRDNETIIRELYAVAEGDRLDMETFVSAFSDDGYMTDIPAGATLRGEAIGDYIGALTTAFPDIHRELFQIYVTGDVVVVELAIRGTHKGDLPLPSGTLAPTGRTIDVPCCDVFRLENGKVTAFHCYNAASVTQQQLGLAGT</sequence>
<dbReference type="InterPro" id="IPR009959">
    <property type="entry name" value="Cyclase_SnoaL-like"/>
</dbReference>
<gene>
    <name evidence="2" type="ORF">GGR03_002765</name>
</gene>
<dbReference type="EMBL" id="JACIEM010000003">
    <property type="protein sequence ID" value="MBB4003684.1"/>
    <property type="molecule type" value="Genomic_DNA"/>
</dbReference>
<reference evidence="2 3" key="1">
    <citation type="submission" date="2020-08" db="EMBL/GenBank/DDBJ databases">
        <title>Genomic Encyclopedia of Type Strains, Phase IV (KMG-IV): sequencing the most valuable type-strain genomes for metagenomic binning, comparative biology and taxonomic classification.</title>
        <authorList>
            <person name="Goeker M."/>
        </authorList>
    </citation>
    <scope>NUCLEOTIDE SEQUENCE [LARGE SCALE GENOMIC DNA]</scope>
    <source>
        <strain evidence="2 3">DSM 103570</strain>
    </source>
</reference>